<dbReference type="InterPro" id="IPR017946">
    <property type="entry name" value="PLC-like_Pdiesterase_TIM-brl"/>
</dbReference>
<dbReference type="RefSeq" id="WP_090289981.1">
    <property type="nucleotide sequence ID" value="NZ_FNCK01000005.1"/>
</dbReference>
<proteinExistence type="predicted"/>
<dbReference type="GO" id="GO:0008081">
    <property type="term" value="F:phosphoric diester hydrolase activity"/>
    <property type="evidence" value="ECO:0007669"/>
    <property type="project" value="InterPro"/>
</dbReference>
<dbReference type="OrthoDB" id="1958007at2"/>
<keyword evidence="2" id="KW-1185">Reference proteome</keyword>
<reference evidence="1 2" key="1">
    <citation type="submission" date="2016-10" db="EMBL/GenBank/DDBJ databases">
        <authorList>
            <person name="de Groot N.N."/>
        </authorList>
    </citation>
    <scope>NUCLEOTIDE SEQUENCE [LARGE SCALE GENOMIC DNA]</scope>
    <source>
        <strain evidence="1 2">ATCC BAA-466</strain>
    </source>
</reference>
<dbReference type="EMBL" id="FNCK01000005">
    <property type="protein sequence ID" value="SDG32369.1"/>
    <property type="molecule type" value="Genomic_DNA"/>
</dbReference>
<sequence length="207" mass="23169">MERILTAHSGSDNTVDNSPEFVEMILQSGVDAFEMDCQISDQGELYLAHDSLQDSSKSLLLRDVFEVMLASNNHKIKINIDCKDEKCAKLALKMADNYSLLDRTLLSGSINLEDIAQKDREKIFYNLPETFPLNQTSIDLANLTYNGIKVVQLYYGVVTQEVLETIKAAGLELSVWTVNDIQKIDQMFAMGCMNVTTRSALAYLGNL</sequence>
<dbReference type="Gene3D" id="3.20.20.190">
    <property type="entry name" value="Phosphatidylinositol (PI) phosphodiesterase"/>
    <property type="match status" value="1"/>
</dbReference>
<evidence type="ECO:0000313" key="1">
    <source>
        <dbReference type="EMBL" id="SDG32369.1"/>
    </source>
</evidence>
<accession>A0A1G7TCJ0</accession>
<dbReference type="PANTHER" id="PTHR46211">
    <property type="entry name" value="GLYCEROPHOSPHORYL DIESTER PHOSPHODIESTERASE"/>
    <property type="match status" value="1"/>
</dbReference>
<dbReference type="Proteomes" id="UP000199708">
    <property type="component" value="Unassembled WGS sequence"/>
</dbReference>
<dbReference type="AlphaFoldDB" id="A0A1G7TCJ0"/>
<evidence type="ECO:0000313" key="2">
    <source>
        <dbReference type="Proteomes" id="UP000199708"/>
    </source>
</evidence>
<protein>
    <submittedName>
        <fullName evidence="1">Glycerophosphoryl diester phosphodiesterase</fullName>
    </submittedName>
</protein>
<dbReference type="PANTHER" id="PTHR46211:SF14">
    <property type="entry name" value="GLYCEROPHOSPHODIESTER PHOSPHODIESTERASE"/>
    <property type="match status" value="1"/>
</dbReference>
<dbReference type="SUPFAM" id="SSF51695">
    <property type="entry name" value="PLC-like phosphodiesterases"/>
    <property type="match status" value="1"/>
</dbReference>
<organism evidence="1 2">
    <name type="scientific">Facklamia miroungae</name>
    <dbReference type="NCBI Taxonomy" id="120956"/>
    <lineage>
        <taxon>Bacteria</taxon>
        <taxon>Bacillati</taxon>
        <taxon>Bacillota</taxon>
        <taxon>Bacilli</taxon>
        <taxon>Lactobacillales</taxon>
        <taxon>Aerococcaceae</taxon>
        <taxon>Facklamia</taxon>
    </lineage>
</organism>
<dbReference type="GO" id="GO:0006629">
    <property type="term" value="P:lipid metabolic process"/>
    <property type="evidence" value="ECO:0007669"/>
    <property type="project" value="InterPro"/>
</dbReference>
<name>A0A1G7TCJ0_9LACT</name>
<dbReference type="STRING" id="120956.SAMN05421791_10569"/>
<dbReference type="CDD" id="cd08556">
    <property type="entry name" value="GDPD"/>
    <property type="match status" value="1"/>
</dbReference>
<gene>
    <name evidence="1" type="ORF">SAMN05421791_10569</name>
</gene>